<dbReference type="SMART" id="SM00355">
    <property type="entry name" value="ZnF_C2H2"/>
    <property type="match status" value="5"/>
</dbReference>
<dbReference type="AlphaFoldDB" id="A0AAV9WT61"/>
<evidence type="ECO:0000259" key="2">
    <source>
        <dbReference type="PROSITE" id="PS50157"/>
    </source>
</evidence>
<keyword evidence="1" id="KW-0863">Zinc-finger</keyword>
<keyword evidence="4" id="KW-1185">Reference proteome</keyword>
<dbReference type="Proteomes" id="UP001365542">
    <property type="component" value="Unassembled WGS sequence"/>
</dbReference>
<protein>
    <recommendedName>
        <fullName evidence="2">C2H2-type domain-containing protein</fullName>
    </recommendedName>
</protein>
<dbReference type="Gene3D" id="3.40.50.300">
    <property type="entry name" value="P-loop containing nucleotide triphosphate hydrolases"/>
    <property type="match status" value="1"/>
</dbReference>
<dbReference type="EMBL" id="JAVHJO010000019">
    <property type="protein sequence ID" value="KAK6523152.1"/>
    <property type="molecule type" value="Genomic_DNA"/>
</dbReference>
<dbReference type="SUPFAM" id="SSF52540">
    <property type="entry name" value="P-loop containing nucleoside triphosphate hydrolases"/>
    <property type="match status" value="1"/>
</dbReference>
<dbReference type="InterPro" id="IPR027417">
    <property type="entry name" value="P-loop_NTPase"/>
</dbReference>
<name>A0AAV9WT61_9PEZI</name>
<sequence>MYATAERLLAHMLDKHSVIRWSCNYCVYDKGINGSSNGEPCRFDTSQEWNLHIAANHRDIVPFNQQGTLAELQKELTIGPLSCPLCQFTTEFADTKIDSHILQHLHEFSLRALPEGAEQNDDKESTTSRASGLLSHMQFEDVNAFDGEEQSIVTSRELQRSLNRARNLLPDILPSGESLLLPSLIFPLPDANNAEAENYQSKVYKLKCILDGLINAIQMNDTDILPDLSDMASEAITEINSMMGASSKIAFIHDTLNRPKYISVPPLDRTSAPRDEILDELENIFFFSEQRWVPRTALIGPKGCGTTTVAKMFVERIWEQTEDCSIFWVDASFKAGINRSYEIIAQEFGPTADPTEDLIKYLTWTYDKEWIVVFDGLQYRTAAYLAFENILPQGLKGRLLFTTSDPGCLALLGPVKTIHVPKLDDEILTRFSVPQGPQESSWGFSPEKEVDFQQYLLKRLKHRFKEANGTLCEQIAKSMFLRRERLKSRLRNQKKLVWSQGYYTDFISSAKAENRGEASQAGHPQSQAPAPTEAMVHLPLGQKPLLGFRTNAPAPNIRVYREPLREDTVPEAVISQPIVTQGSRGYPLPPVGRPGRRGCACPYCGWELFPDEMQTEKQWKDHVDKDLEPYSCISEKCESSPIQFAKHKDWFRHMNTHGPSHRAWDIHLEMFCCPICRKPFRWREDFFDHMTVVHTLTLTREELIRLSRRNTVKVRREPYICPLCSLPPSKIEDIPPEDRYERGKLLSRHIAGHLLSLAFKTLPSRDDEMDDNDDEM</sequence>
<dbReference type="PANTHER" id="PTHR35391">
    <property type="entry name" value="C2H2-TYPE DOMAIN-CONTAINING PROTEIN-RELATED"/>
    <property type="match status" value="1"/>
</dbReference>
<comment type="caution">
    <text evidence="3">The sequence shown here is derived from an EMBL/GenBank/DDBJ whole genome shotgun (WGS) entry which is preliminary data.</text>
</comment>
<dbReference type="GO" id="GO:0008270">
    <property type="term" value="F:zinc ion binding"/>
    <property type="evidence" value="ECO:0007669"/>
    <property type="project" value="UniProtKB-KW"/>
</dbReference>
<keyword evidence="1" id="KW-0479">Metal-binding</keyword>
<organism evidence="3 4">
    <name type="scientific">Orbilia ellipsospora</name>
    <dbReference type="NCBI Taxonomy" id="2528407"/>
    <lineage>
        <taxon>Eukaryota</taxon>
        <taxon>Fungi</taxon>
        <taxon>Dikarya</taxon>
        <taxon>Ascomycota</taxon>
        <taxon>Pezizomycotina</taxon>
        <taxon>Orbiliomycetes</taxon>
        <taxon>Orbiliales</taxon>
        <taxon>Orbiliaceae</taxon>
        <taxon>Orbilia</taxon>
    </lineage>
</organism>
<dbReference type="PROSITE" id="PS00028">
    <property type="entry name" value="ZINC_FINGER_C2H2_1"/>
    <property type="match status" value="1"/>
</dbReference>
<gene>
    <name evidence="3" type="ORF">TWF694_006047</name>
</gene>
<keyword evidence="1" id="KW-0862">Zinc</keyword>
<dbReference type="PROSITE" id="PS50157">
    <property type="entry name" value="ZINC_FINGER_C2H2_2"/>
    <property type="match status" value="1"/>
</dbReference>
<dbReference type="PANTHER" id="PTHR35391:SF7">
    <property type="entry name" value="C2H2-TYPE DOMAIN-CONTAINING PROTEIN"/>
    <property type="match status" value="1"/>
</dbReference>
<evidence type="ECO:0000313" key="4">
    <source>
        <dbReference type="Proteomes" id="UP001365542"/>
    </source>
</evidence>
<proteinExistence type="predicted"/>
<evidence type="ECO:0000256" key="1">
    <source>
        <dbReference type="PROSITE-ProRule" id="PRU00042"/>
    </source>
</evidence>
<dbReference type="Gene3D" id="3.30.160.60">
    <property type="entry name" value="Classic Zinc Finger"/>
    <property type="match status" value="1"/>
</dbReference>
<accession>A0AAV9WT61</accession>
<feature type="domain" description="C2H2-type" evidence="2">
    <location>
        <begin position="671"/>
        <end position="695"/>
    </location>
</feature>
<evidence type="ECO:0000313" key="3">
    <source>
        <dbReference type="EMBL" id="KAK6523152.1"/>
    </source>
</evidence>
<dbReference type="InterPro" id="IPR013087">
    <property type="entry name" value="Znf_C2H2_type"/>
</dbReference>
<reference evidence="3 4" key="1">
    <citation type="submission" date="2019-10" db="EMBL/GenBank/DDBJ databases">
        <authorList>
            <person name="Palmer J.M."/>
        </authorList>
    </citation>
    <scope>NUCLEOTIDE SEQUENCE [LARGE SCALE GENOMIC DNA]</scope>
    <source>
        <strain evidence="3 4">TWF694</strain>
    </source>
</reference>